<proteinExistence type="predicted"/>
<evidence type="ECO:0000256" key="1">
    <source>
        <dbReference type="SAM" id="SignalP"/>
    </source>
</evidence>
<protein>
    <recommendedName>
        <fullName evidence="2">DUF8020 domain-containing protein</fullName>
    </recommendedName>
</protein>
<comment type="caution">
    <text evidence="3">The sequence shown here is derived from an EMBL/GenBank/DDBJ whole genome shotgun (WGS) entry which is preliminary data.</text>
</comment>
<dbReference type="RefSeq" id="WP_253655247.1">
    <property type="nucleotide sequence ID" value="NZ_BAAAOE010000001.1"/>
</dbReference>
<accession>A0ABT1H346</accession>
<dbReference type="PROSITE" id="PS51257">
    <property type="entry name" value="PROKAR_LIPOPROTEIN"/>
    <property type="match status" value="1"/>
</dbReference>
<sequence>MKFRTALVSAGVSLACVAGVVAGAPANAAPAEKINYNASVQGKSVVVNTNAGSVRTANNQLQFVDTKGKTAVALPLTYKLDDVALPIKASAEGRTATLTPEVPGKVLVDAPATKQERDQDALNTLGANVGTAVSIGGLVGTVVGAVAGCVIGGVVLPAVGCVPGVITGAGFGGVVGTIAAGGPTLIGNVQQYFSTINSPFVPPKK</sequence>
<feature type="signal peptide" evidence="1">
    <location>
        <begin position="1"/>
        <end position="28"/>
    </location>
</feature>
<dbReference type="EMBL" id="JAMTCG010000005">
    <property type="protein sequence ID" value="MCP2161659.1"/>
    <property type="molecule type" value="Genomic_DNA"/>
</dbReference>
<feature type="domain" description="DUF8020" evidence="2">
    <location>
        <begin position="34"/>
        <end position="101"/>
    </location>
</feature>
<reference evidence="3 4" key="1">
    <citation type="submission" date="2022-06" db="EMBL/GenBank/DDBJ databases">
        <title>Genomic Encyclopedia of Archaeal and Bacterial Type Strains, Phase II (KMG-II): from individual species to whole genera.</title>
        <authorList>
            <person name="Goeker M."/>
        </authorList>
    </citation>
    <scope>NUCLEOTIDE SEQUENCE [LARGE SCALE GENOMIC DNA]</scope>
    <source>
        <strain evidence="3 4">DSM 45037</strain>
    </source>
</reference>
<name>A0ABT1H346_9NOCA</name>
<feature type="chain" id="PRO_5045484380" description="DUF8020 domain-containing protein" evidence="1">
    <location>
        <begin position="29"/>
        <end position="205"/>
    </location>
</feature>
<keyword evidence="4" id="KW-1185">Reference proteome</keyword>
<keyword evidence="1" id="KW-0732">Signal</keyword>
<evidence type="ECO:0000259" key="2">
    <source>
        <dbReference type="Pfam" id="PF26059"/>
    </source>
</evidence>
<dbReference type="InterPro" id="IPR058333">
    <property type="entry name" value="DUF8020"/>
</dbReference>
<evidence type="ECO:0000313" key="3">
    <source>
        <dbReference type="EMBL" id="MCP2161659.1"/>
    </source>
</evidence>
<organism evidence="3 4">
    <name type="scientific">Williamsia serinedens</name>
    <dbReference type="NCBI Taxonomy" id="391736"/>
    <lineage>
        <taxon>Bacteria</taxon>
        <taxon>Bacillati</taxon>
        <taxon>Actinomycetota</taxon>
        <taxon>Actinomycetes</taxon>
        <taxon>Mycobacteriales</taxon>
        <taxon>Nocardiaceae</taxon>
        <taxon>Williamsia</taxon>
    </lineage>
</organism>
<gene>
    <name evidence="3" type="ORF">LX12_002858</name>
</gene>
<dbReference type="Proteomes" id="UP001205740">
    <property type="component" value="Unassembled WGS sequence"/>
</dbReference>
<evidence type="ECO:0000313" key="4">
    <source>
        <dbReference type="Proteomes" id="UP001205740"/>
    </source>
</evidence>
<dbReference type="Pfam" id="PF26059">
    <property type="entry name" value="DUF8020"/>
    <property type="match status" value="1"/>
</dbReference>